<dbReference type="InterPro" id="IPR001098">
    <property type="entry name" value="DNA-dir_DNA_pol_A_palm_dom"/>
</dbReference>
<sequence length="572" mass="64941">MEGKQFQQIWCVDFEFGQSSNLTPEARCMVAREYYSGQLQRLWLDGVAKLACPLPIGENSLYVAYYDSAEMGCHLALGWDLPHSLLDLFCEFRCQTNGLKLPVKNNLLGALSLHGLEHISLTEKEEMRELALRGGPYSSAEQVALLDYCQTDVDALVALLPEMVNKISIDHALIRGRYMKAVARIEYVGIPVDMPLLERLRANWEYLQDDLITSVDEDFGVYEGRTFKIDLFARYLNLHQIAWPRLPSGNLDLQDKTFRMMAKGYPQLSPLRELRHSLGKMRLNEFKVGADGRNRTLLSPFQSKTGRNQPSNSKFIFGSSVWLRGLIKPPAGWGVAYVDWSQQEFGIAAALSKDQAMKQAYASGDPYLEFAKIAGGVPTDATKRSHPEQRALFKATVLAVQYGMGRESLGDRIQQPVIVAKDLLRKHREAFRIFWRWSDGNVDYALLHNNLWTVFGWNLQVSGQINPRSLANFLMQANGAEMLRIACILMTEAGIRVCAPVHDAVLIEAPLEELDERVRQSQELMSEASRQVLGDFELTTDAEIYHYPDRYRDEERGGPFWDKVMSLLEEKC</sequence>
<dbReference type="GO" id="GO:0006261">
    <property type="term" value="P:DNA-templated DNA replication"/>
    <property type="evidence" value="ECO:0007669"/>
    <property type="project" value="InterPro"/>
</dbReference>
<evidence type="ECO:0000313" key="2">
    <source>
        <dbReference type="EMBL" id="MAH62049.1"/>
    </source>
</evidence>
<name>A0A2D6YFU4_9DELT</name>
<dbReference type="PANTHER" id="PTHR10133:SF62">
    <property type="entry name" value="DNA POLYMERASE THETA"/>
    <property type="match status" value="1"/>
</dbReference>
<gene>
    <name evidence="2" type="ORF">CMN54_01105</name>
</gene>
<accession>A0A2D6YFU4</accession>
<proteinExistence type="predicted"/>
<dbReference type="SUPFAM" id="SSF56672">
    <property type="entry name" value="DNA/RNA polymerases"/>
    <property type="match status" value="1"/>
</dbReference>
<evidence type="ECO:0000313" key="3">
    <source>
        <dbReference type="Proteomes" id="UP000226525"/>
    </source>
</evidence>
<dbReference type="PANTHER" id="PTHR10133">
    <property type="entry name" value="DNA POLYMERASE I"/>
    <property type="match status" value="1"/>
</dbReference>
<dbReference type="Pfam" id="PF00476">
    <property type="entry name" value="DNA_pol_A"/>
    <property type="match status" value="1"/>
</dbReference>
<dbReference type="GO" id="GO:0003677">
    <property type="term" value="F:DNA binding"/>
    <property type="evidence" value="ECO:0007669"/>
    <property type="project" value="InterPro"/>
</dbReference>
<evidence type="ECO:0000259" key="1">
    <source>
        <dbReference type="SMART" id="SM00482"/>
    </source>
</evidence>
<dbReference type="AlphaFoldDB" id="A0A2D6YFU4"/>
<dbReference type="InterPro" id="IPR002298">
    <property type="entry name" value="DNA_polymerase_A"/>
</dbReference>
<comment type="caution">
    <text evidence="2">The sequence shown here is derived from an EMBL/GenBank/DDBJ whole genome shotgun (WGS) entry which is preliminary data.</text>
</comment>
<feature type="domain" description="DNA-directed DNA polymerase family A palm" evidence="1">
    <location>
        <begin position="320"/>
        <end position="513"/>
    </location>
</feature>
<protein>
    <submittedName>
        <fullName evidence="2">DNA polymerase I</fullName>
    </submittedName>
</protein>
<reference evidence="3" key="1">
    <citation type="submission" date="2017-09" db="EMBL/GenBank/DDBJ databases">
        <title>The Reconstruction of 2,631 Draft Metagenome-Assembled Genomes from the Global Oceans.</title>
        <authorList>
            <person name="Tully B.J."/>
            <person name="Graham E.D."/>
            <person name="Heidelberg J.F."/>
        </authorList>
    </citation>
    <scope>NUCLEOTIDE SEQUENCE [LARGE SCALE GENOMIC DNA]</scope>
</reference>
<dbReference type="Proteomes" id="UP000226525">
    <property type="component" value="Unassembled WGS sequence"/>
</dbReference>
<dbReference type="SMART" id="SM00482">
    <property type="entry name" value="POLAc"/>
    <property type="match status" value="1"/>
</dbReference>
<dbReference type="InterPro" id="IPR043502">
    <property type="entry name" value="DNA/RNA_pol_sf"/>
</dbReference>
<dbReference type="Gene3D" id="1.10.150.20">
    <property type="entry name" value="5' to 3' exonuclease, C-terminal subdomain"/>
    <property type="match status" value="1"/>
</dbReference>
<dbReference type="GO" id="GO:0003887">
    <property type="term" value="F:DNA-directed DNA polymerase activity"/>
    <property type="evidence" value="ECO:0007669"/>
    <property type="project" value="InterPro"/>
</dbReference>
<dbReference type="EMBL" id="NZEX01000012">
    <property type="protein sequence ID" value="MAH62049.1"/>
    <property type="molecule type" value="Genomic_DNA"/>
</dbReference>
<dbReference type="Gene3D" id="3.30.70.370">
    <property type="match status" value="1"/>
</dbReference>
<dbReference type="GO" id="GO:0006302">
    <property type="term" value="P:double-strand break repair"/>
    <property type="evidence" value="ECO:0007669"/>
    <property type="project" value="TreeGrafter"/>
</dbReference>
<organism evidence="2 3">
    <name type="scientific">SAR324 cluster bacterium</name>
    <dbReference type="NCBI Taxonomy" id="2024889"/>
    <lineage>
        <taxon>Bacteria</taxon>
        <taxon>Deltaproteobacteria</taxon>
        <taxon>SAR324 cluster</taxon>
    </lineage>
</organism>